<keyword evidence="2" id="KW-0812">Transmembrane</keyword>
<comment type="caution">
    <text evidence="3">The sequence shown here is derived from an EMBL/GenBank/DDBJ whole genome shotgun (WGS) entry which is preliminary data.</text>
</comment>
<accession>A0A4Q7UUL1</accession>
<keyword evidence="2" id="KW-1133">Transmembrane helix</keyword>
<evidence type="ECO:0000313" key="4">
    <source>
        <dbReference type="Proteomes" id="UP000291591"/>
    </source>
</evidence>
<dbReference type="RefSeq" id="WP_130289189.1">
    <property type="nucleotide sequence ID" value="NZ_SHKL01000001.1"/>
</dbReference>
<feature type="transmembrane region" description="Helical" evidence="2">
    <location>
        <begin position="45"/>
        <end position="62"/>
    </location>
</feature>
<dbReference type="OrthoDB" id="5187095at2"/>
<proteinExistence type="predicted"/>
<gene>
    <name evidence="3" type="ORF">EV383_1455</name>
</gene>
<evidence type="ECO:0000313" key="3">
    <source>
        <dbReference type="EMBL" id="RZT84608.1"/>
    </source>
</evidence>
<evidence type="ECO:0000256" key="2">
    <source>
        <dbReference type="SAM" id="Phobius"/>
    </source>
</evidence>
<sequence length="264" mass="28805">MPRTASPARPSTARGRSRVDSFEIISAPPRHPVGRVLGLLIRLRVELFVLTLSLTVWIALTPDHVTGADGAPVAVPGTGLDLAARASVCVGALMLLALLPWTRRFLFHRAQAVVTRHRLRQTLVECRVVNFSRACPLFLWSRPTRVGEVVWLFLRAGISPNDVAEQVEEIAAGCYAREARVTPWPSMTALVRVEVIRRDPLAPATIRSEVFRWAGGTGDDDGPWTDVPSPRPERPAREWPVPAPAPAVGDGPAAGRAGDWSDYV</sequence>
<dbReference type="AlphaFoldDB" id="A0A4Q7UUL1"/>
<dbReference type="Proteomes" id="UP000291591">
    <property type="component" value="Unassembled WGS sequence"/>
</dbReference>
<feature type="compositionally biased region" description="Low complexity" evidence="1">
    <location>
        <begin position="246"/>
        <end position="264"/>
    </location>
</feature>
<feature type="region of interest" description="Disordered" evidence="1">
    <location>
        <begin position="215"/>
        <end position="264"/>
    </location>
</feature>
<keyword evidence="2" id="KW-0472">Membrane</keyword>
<feature type="transmembrane region" description="Helical" evidence="2">
    <location>
        <begin position="82"/>
        <end position="101"/>
    </location>
</feature>
<keyword evidence="4" id="KW-1185">Reference proteome</keyword>
<reference evidence="3 4" key="1">
    <citation type="submission" date="2019-02" db="EMBL/GenBank/DDBJ databases">
        <title>Sequencing the genomes of 1000 actinobacteria strains.</title>
        <authorList>
            <person name="Klenk H.-P."/>
        </authorList>
    </citation>
    <scope>NUCLEOTIDE SEQUENCE [LARGE SCALE GENOMIC DNA]</scope>
    <source>
        <strain evidence="3 4">DSM 45779</strain>
    </source>
</reference>
<dbReference type="EMBL" id="SHKL01000001">
    <property type="protein sequence ID" value="RZT84608.1"/>
    <property type="molecule type" value="Genomic_DNA"/>
</dbReference>
<protein>
    <submittedName>
        <fullName evidence="3">Uncharacterized protein</fullName>
    </submittedName>
</protein>
<evidence type="ECO:0000256" key="1">
    <source>
        <dbReference type="SAM" id="MobiDB-lite"/>
    </source>
</evidence>
<organism evidence="3 4">
    <name type="scientific">Pseudonocardia sediminis</name>
    <dbReference type="NCBI Taxonomy" id="1397368"/>
    <lineage>
        <taxon>Bacteria</taxon>
        <taxon>Bacillati</taxon>
        <taxon>Actinomycetota</taxon>
        <taxon>Actinomycetes</taxon>
        <taxon>Pseudonocardiales</taxon>
        <taxon>Pseudonocardiaceae</taxon>
        <taxon>Pseudonocardia</taxon>
    </lineage>
</organism>
<name>A0A4Q7UUL1_PSEST</name>